<proteinExistence type="predicted"/>
<reference evidence="2" key="1">
    <citation type="submission" date="2017-12" db="EMBL/GenBank/DDBJ databases">
        <title>Gene loss provides genomic basis for host adaptation in cereal stripe rust fungi.</title>
        <authorList>
            <person name="Xia C."/>
        </authorList>
    </citation>
    <scope>NUCLEOTIDE SEQUENCE [LARGE SCALE GENOMIC DNA]</scope>
    <source>
        <strain evidence="2">93-210</strain>
    </source>
</reference>
<feature type="region of interest" description="Disordered" evidence="1">
    <location>
        <begin position="98"/>
        <end position="125"/>
    </location>
</feature>
<sequence>TVHDQAQVQQICKVNTEIFEEHTATPPPQEKSYDSRDACMKSIQDWALKHGFGIVIKTLYMAKGNHWMIFVFDKSGKYWPHCPAKCCLSEVPAEAKEVSPPEAPGSMAKETASTSTKIVEDAKGTETTSTKIKKNLLTNDRHPETSMWDLTVFNPDHNHKLNNIIKLNAAGVPVLKIKNSLLKEGQLHAPLKTIQRERKKNNVETSAVEAMATSVKSRGFTHQIQSEISDKTGAHHLNA</sequence>
<dbReference type="VEuPathDB" id="FungiDB:PSHT_06109"/>
<gene>
    <name evidence="2" type="ORF">PSTT_15886</name>
</gene>
<evidence type="ECO:0000313" key="3">
    <source>
        <dbReference type="Proteomes" id="UP000239156"/>
    </source>
</evidence>
<feature type="non-terminal residue" evidence="2">
    <location>
        <position position="239"/>
    </location>
</feature>
<evidence type="ECO:0000313" key="2">
    <source>
        <dbReference type="EMBL" id="POV96053.1"/>
    </source>
</evidence>
<accession>A0A2S4UFF7</accession>
<name>A0A2S4UFF7_9BASI</name>
<dbReference type="EMBL" id="PKSL01000314">
    <property type="protein sequence ID" value="POV96053.1"/>
    <property type="molecule type" value="Genomic_DNA"/>
</dbReference>
<dbReference type="VEuPathDB" id="FungiDB:PSTT_15886"/>
<keyword evidence="3" id="KW-1185">Reference proteome</keyword>
<evidence type="ECO:0000256" key="1">
    <source>
        <dbReference type="SAM" id="MobiDB-lite"/>
    </source>
</evidence>
<organism evidence="2 3">
    <name type="scientific">Puccinia striiformis</name>
    <dbReference type="NCBI Taxonomy" id="27350"/>
    <lineage>
        <taxon>Eukaryota</taxon>
        <taxon>Fungi</taxon>
        <taxon>Dikarya</taxon>
        <taxon>Basidiomycota</taxon>
        <taxon>Pucciniomycotina</taxon>
        <taxon>Pucciniomycetes</taxon>
        <taxon>Pucciniales</taxon>
        <taxon>Pucciniaceae</taxon>
        <taxon>Puccinia</taxon>
    </lineage>
</organism>
<feature type="non-terminal residue" evidence="2">
    <location>
        <position position="1"/>
    </location>
</feature>
<comment type="caution">
    <text evidence="2">The sequence shown here is derived from an EMBL/GenBank/DDBJ whole genome shotgun (WGS) entry which is preliminary data.</text>
</comment>
<dbReference type="AlphaFoldDB" id="A0A2S4UFF7"/>
<dbReference type="Proteomes" id="UP000239156">
    <property type="component" value="Unassembled WGS sequence"/>
</dbReference>
<protein>
    <submittedName>
        <fullName evidence="2">Uncharacterized protein</fullName>
    </submittedName>
</protein>